<dbReference type="SUPFAM" id="SSF103473">
    <property type="entry name" value="MFS general substrate transporter"/>
    <property type="match status" value="1"/>
</dbReference>
<dbReference type="InterPro" id="IPR036259">
    <property type="entry name" value="MFS_trans_sf"/>
</dbReference>
<comment type="similarity">
    <text evidence="6">Belongs to the major facilitator superfamily. Spinster (TC 2.A.1.49) family.</text>
</comment>
<accession>A0ABD6E5W6</accession>
<reference evidence="9 10" key="1">
    <citation type="submission" date="2024-08" db="EMBL/GenBank/DDBJ databases">
        <title>Gnathostoma spinigerum genome.</title>
        <authorList>
            <person name="Gonzalez-Bertolin B."/>
            <person name="Monzon S."/>
            <person name="Zaballos A."/>
            <person name="Jimenez P."/>
            <person name="Dekumyoy P."/>
            <person name="Varona S."/>
            <person name="Cuesta I."/>
            <person name="Sumanam S."/>
            <person name="Adisakwattana P."/>
            <person name="Gasser R.B."/>
            <person name="Hernandez-Gonzalez A."/>
            <person name="Young N.D."/>
            <person name="Perteguer M.J."/>
        </authorList>
    </citation>
    <scope>NUCLEOTIDE SEQUENCE [LARGE SCALE GENOMIC DNA]</scope>
    <source>
        <strain evidence="9">AL3</strain>
        <tissue evidence="9">Liver</tissue>
    </source>
</reference>
<evidence type="ECO:0000313" key="9">
    <source>
        <dbReference type="EMBL" id="MFH4975455.1"/>
    </source>
</evidence>
<keyword evidence="10" id="KW-1185">Reference proteome</keyword>
<dbReference type="GO" id="GO:0016020">
    <property type="term" value="C:membrane"/>
    <property type="evidence" value="ECO:0007669"/>
    <property type="project" value="UniProtKB-SubCell"/>
</dbReference>
<feature type="transmembrane region" description="Helical" evidence="7">
    <location>
        <begin position="132"/>
        <end position="158"/>
    </location>
</feature>
<evidence type="ECO:0000313" key="10">
    <source>
        <dbReference type="Proteomes" id="UP001608902"/>
    </source>
</evidence>
<dbReference type="PANTHER" id="PTHR23505:SF79">
    <property type="entry name" value="PROTEIN SPINSTER"/>
    <property type="match status" value="1"/>
</dbReference>
<proteinExistence type="inferred from homology"/>
<gene>
    <name evidence="9" type="ORF">AB6A40_002164</name>
</gene>
<comment type="caution">
    <text evidence="9">The sequence shown here is derived from an EMBL/GenBank/DDBJ whole genome shotgun (WGS) entry which is preliminary data.</text>
</comment>
<dbReference type="CDD" id="cd17328">
    <property type="entry name" value="MFS_spinster_like"/>
    <property type="match status" value="1"/>
</dbReference>
<feature type="domain" description="Major facilitator superfamily (MFS) profile" evidence="8">
    <location>
        <begin position="67"/>
        <end position="268"/>
    </location>
</feature>
<evidence type="ECO:0000256" key="5">
    <source>
        <dbReference type="ARBA" id="ARBA00023136"/>
    </source>
</evidence>
<evidence type="ECO:0000256" key="2">
    <source>
        <dbReference type="ARBA" id="ARBA00022448"/>
    </source>
</evidence>
<organism evidence="9 10">
    <name type="scientific">Gnathostoma spinigerum</name>
    <dbReference type="NCBI Taxonomy" id="75299"/>
    <lineage>
        <taxon>Eukaryota</taxon>
        <taxon>Metazoa</taxon>
        <taxon>Ecdysozoa</taxon>
        <taxon>Nematoda</taxon>
        <taxon>Chromadorea</taxon>
        <taxon>Rhabditida</taxon>
        <taxon>Spirurina</taxon>
        <taxon>Gnathostomatomorpha</taxon>
        <taxon>Gnathostomatoidea</taxon>
        <taxon>Gnathostomatidae</taxon>
        <taxon>Gnathostoma</taxon>
    </lineage>
</organism>
<dbReference type="Proteomes" id="UP001608902">
    <property type="component" value="Unassembled WGS sequence"/>
</dbReference>
<dbReference type="PANTHER" id="PTHR23505">
    <property type="entry name" value="SPINSTER"/>
    <property type="match status" value="1"/>
</dbReference>
<feature type="transmembrane region" description="Helical" evidence="7">
    <location>
        <begin position="62"/>
        <end position="80"/>
    </location>
</feature>
<keyword evidence="5 7" id="KW-0472">Membrane</keyword>
<dbReference type="Gene3D" id="1.20.1250.20">
    <property type="entry name" value="MFS general substrate transporter like domains"/>
    <property type="match status" value="1"/>
</dbReference>
<evidence type="ECO:0000256" key="4">
    <source>
        <dbReference type="ARBA" id="ARBA00022989"/>
    </source>
</evidence>
<protein>
    <recommendedName>
        <fullName evidence="8">Major facilitator superfamily (MFS) profile domain-containing protein</fullName>
    </recommendedName>
</protein>
<dbReference type="InterPro" id="IPR011701">
    <property type="entry name" value="MFS"/>
</dbReference>
<evidence type="ECO:0000256" key="1">
    <source>
        <dbReference type="ARBA" id="ARBA00004141"/>
    </source>
</evidence>
<evidence type="ECO:0000259" key="8">
    <source>
        <dbReference type="PROSITE" id="PS50850"/>
    </source>
</evidence>
<dbReference type="AlphaFoldDB" id="A0ABD6E5W6"/>
<keyword evidence="3 7" id="KW-0812">Transmembrane</keyword>
<comment type="subcellular location">
    <subcellularLocation>
        <location evidence="1">Membrane</location>
        <topology evidence="1">Multi-pass membrane protein</topology>
    </subcellularLocation>
</comment>
<dbReference type="InterPro" id="IPR020846">
    <property type="entry name" value="MFS_dom"/>
</dbReference>
<dbReference type="Pfam" id="PF07690">
    <property type="entry name" value="MFS_1"/>
    <property type="match status" value="1"/>
</dbReference>
<evidence type="ECO:0000256" key="7">
    <source>
        <dbReference type="SAM" id="Phobius"/>
    </source>
</evidence>
<evidence type="ECO:0000256" key="3">
    <source>
        <dbReference type="ARBA" id="ARBA00022692"/>
    </source>
</evidence>
<evidence type="ECO:0000256" key="6">
    <source>
        <dbReference type="ARBA" id="ARBA00024338"/>
    </source>
</evidence>
<keyword evidence="4 7" id="KW-1133">Transmembrane helix</keyword>
<name>A0ABD6E5W6_9BILA</name>
<dbReference type="EMBL" id="JBGFUD010000915">
    <property type="protein sequence ID" value="MFH4975455.1"/>
    <property type="molecule type" value="Genomic_DNA"/>
</dbReference>
<dbReference type="PROSITE" id="PS50850">
    <property type="entry name" value="MFS"/>
    <property type="match status" value="1"/>
</dbReference>
<feature type="transmembrane region" description="Helical" evidence="7">
    <location>
        <begin position="104"/>
        <end position="125"/>
    </location>
</feature>
<keyword evidence="2" id="KW-0813">Transport</keyword>
<sequence>MGRNENVTKLSKTSAVFEDPFAMDPIKEKVSASSIDSYKGSRSSRTGSLEVSDMSDNVVVSWMQYVSLLILFIINLLNYMDRFTVSGVLTQVQSFYNIDDASAGLLQTSFIIVFMLFAPPCGFLGDRYNRKYIMLVGIILWSLAVVAASFVPANYYWLFVTLRSAVGIGEASYSVIAPTIIADMFPKSVRGRMLMFFYFAIPVGRGRFAPVPDILNEERPIKTSHMMTTKRVVNDEMKKSEFFGWCLERIVDGIIQVRRSSYQTVILT</sequence>
<dbReference type="InterPro" id="IPR044770">
    <property type="entry name" value="MFS_spinster-like"/>
</dbReference>